<organism evidence="2 3">
    <name type="scientific">Rhypophila decipiens</name>
    <dbReference type="NCBI Taxonomy" id="261697"/>
    <lineage>
        <taxon>Eukaryota</taxon>
        <taxon>Fungi</taxon>
        <taxon>Dikarya</taxon>
        <taxon>Ascomycota</taxon>
        <taxon>Pezizomycotina</taxon>
        <taxon>Sordariomycetes</taxon>
        <taxon>Sordariomycetidae</taxon>
        <taxon>Sordariales</taxon>
        <taxon>Naviculisporaceae</taxon>
        <taxon>Rhypophila</taxon>
    </lineage>
</organism>
<reference evidence="2" key="1">
    <citation type="journal article" date="2023" name="Mol. Phylogenet. Evol.">
        <title>Genome-scale phylogeny and comparative genomics of the fungal order Sordariales.</title>
        <authorList>
            <person name="Hensen N."/>
            <person name="Bonometti L."/>
            <person name="Westerberg I."/>
            <person name="Brannstrom I.O."/>
            <person name="Guillou S."/>
            <person name="Cros-Aarteil S."/>
            <person name="Calhoun S."/>
            <person name="Haridas S."/>
            <person name="Kuo A."/>
            <person name="Mondo S."/>
            <person name="Pangilinan J."/>
            <person name="Riley R."/>
            <person name="LaButti K."/>
            <person name="Andreopoulos B."/>
            <person name="Lipzen A."/>
            <person name="Chen C."/>
            <person name="Yan M."/>
            <person name="Daum C."/>
            <person name="Ng V."/>
            <person name="Clum A."/>
            <person name="Steindorff A."/>
            <person name="Ohm R.A."/>
            <person name="Martin F."/>
            <person name="Silar P."/>
            <person name="Natvig D.O."/>
            <person name="Lalanne C."/>
            <person name="Gautier V."/>
            <person name="Ament-Velasquez S.L."/>
            <person name="Kruys A."/>
            <person name="Hutchinson M.I."/>
            <person name="Powell A.J."/>
            <person name="Barry K."/>
            <person name="Miller A.N."/>
            <person name="Grigoriev I.V."/>
            <person name="Debuchy R."/>
            <person name="Gladieux P."/>
            <person name="Hiltunen Thoren M."/>
            <person name="Johannesson H."/>
        </authorList>
    </citation>
    <scope>NUCLEOTIDE SEQUENCE</scope>
    <source>
        <strain evidence="2">PSN293</strain>
    </source>
</reference>
<dbReference type="InterPro" id="IPR010730">
    <property type="entry name" value="HET"/>
</dbReference>
<dbReference type="PANTHER" id="PTHR10622">
    <property type="entry name" value="HET DOMAIN-CONTAINING PROTEIN"/>
    <property type="match status" value="1"/>
</dbReference>
<dbReference type="Proteomes" id="UP001301769">
    <property type="component" value="Unassembled WGS sequence"/>
</dbReference>
<feature type="non-terminal residue" evidence="2">
    <location>
        <position position="242"/>
    </location>
</feature>
<accession>A0AAN7B1C3</accession>
<dbReference type="PANTHER" id="PTHR10622:SF11">
    <property type="entry name" value="HET-DOMAIN-CONTAINING PROTEIN"/>
    <property type="match status" value="1"/>
</dbReference>
<keyword evidence="3" id="KW-1185">Reference proteome</keyword>
<name>A0AAN7B1C3_9PEZI</name>
<gene>
    <name evidence="2" type="ORF">QBC37DRAFT_262990</name>
</gene>
<proteinExistence type="predicted"/>
<evidence type="ECO:0000259" key="1">
    <source>
        <dbReference type="Pfam" id="PF06985"/>
    </source>
</evidence>
<comment type="caution">
    <text evidence="2">The sequence shown here is derived from an EMBL/GenBank/DDBJ whole genome shotgun (WGS) entry which is preliminary data.</text>
</comment>
<evidence type="ECO:0000313" key="2">
    <source>
        <dbReference type="EMBL" id="KAK4206257.1"/>
    </source>
</evidence>
<dbReference type="EMBL" id="MU858457">
    <property type="protein sequence ID" value="KAK4206257.1"/>
    <property type="molecule type" value="Genomic_DNA"/>
</dbReference>
<sequence>MRLLERDDTGEVRLTEDLPNNKIPPYAILSHTWGNGEILFGDLMDGIYKNKAGYTKIRFGGDQAWRDGLSFFWVDTCCIDKSNSVELQEAINSMFRWYRNATKCYTYLVDVSVSSSNADDKSIWEPAFRASRWFTRGWTLQELIAPTSVEFFSREGARLGDRITLERVIHDVTGIPLKVLQGGPLSDFSVNDRIAWIEKRTTTREEDMVYSLFGIFGVQLPLIYSEGKQKAFRRLREEINKE</sequence>
<evidence type="ECO:0000313" key="3">
    <source>
        <dbReference type="Proteomes" id="UP001301769"/>
    </source>
</evidence>
<dbReference type="AlphaFoldDB" id="A0AAN7B1C3"/>
<reference evidence="2" key="2">
    <citation type="submission" date="2023-05" db="EMBL/GenBank/DDBJ databases">
        <authorList>
            <consortium name="Lawrence Berkeley National Laboratory"/>
            <person name="Steindorff A."/>
            <person name="Hensen N."/>
            <person name="Bonometti L."/>
            <person name="Westerberg I."/>
            <person name="Brannstrom I.O."/>
            <person name="Guillou S."/>
            <person name="Cros-Aarteil S."/>
            <person name="Calhoun S."/>
            <person name="Haridas S."/>
            <person name="Kuo A."/>
            <person name="Mondo S."/>
            <person name="Pangilinan J."/>
            <person name="Riley R."/>
            <person name="Labutti K."/>
            <person name="Andreopoulos B."/>
            <person name="Lipzen A."/>
            <person name="Chen C."/>
            <person name="Yanf M."/>
            <person name="Daum C."/>
            <person name="Ng V."/>
            <person name="Clum A."/>
            <person name="Ohm R."/>
            <person name="Martin F."/>
            <person name="Silar P."/>
            <person name="Natvig D."/>
            <person name="Lalanne C."/>
            <person name="Gautier V."/>
            <person name="Ament-Velasquez S.L."/>
            <person name="Kruys A."/>
            <person name="Hutchinson M.I."/>
            <person name="Powell A.J."/>
            <person name="Barry K."/>
            <person name="Miller A.N."/>
            <person name="Grigoriev I.V."/>
            <person name="Debuchy R."/>
            <person name="Gladieux P."/>
            <person name="Thoren M.H."/>
            <person name="Johannesson H."/>
        </authorList>
    </citation>
    <scope>NUCLEOTIDE SEQUENCE</scope>
    <source>
        <strain evidence="2">PSN293</strain>
    </source>
</reference>
<feature type="domain" description="Heterokaryon incompatibility" evidence="1">
    <location>
        <begin position="26"/>
        <end position="118"/>
    </location>
</feature>
<protein>
    <submittedName>
        <fullName evidence="2">Heterokaryon incompatibility protein-domain-containing protein</fullName>
    </submittedName>
</protein>
<dbReference type="Pfam" id="PF06985">
    <property type="entry name" value="HET"/>
    <property type="match status" value="1"/>
</dbReference>